<dbReference type="PANTHER" id="PTHR32114">
    <property type="entry name" value="ABC TRANSPORTER ABCH.3"/>
    <property type="match status" value="1"/>
</dbReference>
<dbReference type="Pfam" id="PF13476">
    <property type="entry name" value="AAA_23"/>
    <property type="match status" value="1"/>
</dbReference>
<dbReference type="GO" id="GO:0016887">
    <property type="term" value="F:ATP hydrolysis activity"/>
    <property type="evidence" value="ECO:0007669"/>
    <property type="project" value="InterPro"/>
</dbReference>
<reference evidence="7" key="2">
    <citation type="journal article" date="2021" name="PeerJ">
        <title>Extensive microbial diversity within the chicken gut microbiome revealed by metagenomics and culture.</title>
        <authorList>
            <person name="Gilroy R."/>
            <person name="Ravi A."/>
            <person name="Getino M."/>
            <person name="Pursley I."/>
            <person name="Horton D.L."/>
            <person name="Alikhan N.F."/>
            <person name="Baker D."/>
            <person name="Gharbi K."/>
            <person name="Hall N."/>
            <person name="Watson M."/>
            <person name="Adriaenssens E.M."/>
            <person name="Foster-Nyarko E."/>
            <person name="Jarju S."/>
            <person name="Secka A."/>
            <person name="Antonio M."/>
            <person name="Oren A."/>
            <person name="Chaudhuri R.R."/>
            <person name="La Ragione R."/>
            <person name="Hildebrand F."/>
            <person name="Pallen M.J."/>
        </authorList>
    </citation>
    <scope>NUCLEOTIDE SEQUENCE</scope>
    <source>
        <strain evidence="7">ChiSxjej1B13-7958</strain>
    </source>
</reference>
<feature type="coiled-coil region" evidence="4">
    <location>
        <begin position="419"/>
        <end position="460"/>
    </location>
</feature>
<feature type="region of interest" description="Disordered" evidence="5">
    <location>
        <begin position="312"/>
        <end position="352"/>
    </location>
</feature>
<dbReference type="Pfam" id="PF13558">
    <property type="entry name" value="SbcC_Walker_B"/>
    <property type="match status" value="1"/>
</dbReference>
<organism evidence="7 8">
    <name type="scientific">Candidatus Caccousia avicola</name>
    <dbReference type="NCBI Taxonomy" id="2840721"/>
    <lineage>
        <taxon>Bacteria</taxon>
        <taxon>Bacillati</taxon>
        <taxon>Bacillota</taxon>
        <taxon>Clostridia</taxon>
        <taxon>Eubacteriales</taxon>
        <taxon>Oscillospiraceae</taxon>
        <taxon>Oscillospiraceae incertae sedis</taxon>
        <taxon>Candidatus Caccousia</taxon>
    </lineage>
</organism>
<dbReference type="AlphaFoldDB" id="A0A9D1DDV0"/>
<evidence type="ECO:0000256" key="5">
    <source>
        <dbReference type="SAM" id="MobiDB-lite"/>
    </source>
</evidence>
<evidence type="ECO:0000313" key="7">
    <source>
        <dbReference type="EMBL" id="HIR47011.1"/>
    </source>
</evidence>
<name>A0A9D1DDV0_9FIRM</name>
<evidence type="ECO:0000256" key="1">
    <source>
        <dbReference type="ARBA" id="ARBA00006930"/>
    </source>
</evidence>
<dbReference type="SUPFAM" id="SSF52540">
    <property type="entry name" value="P-loop containing nucleoside triphosphate hydrolases"/>
    <property type="match status" value="1"/>
</dbReference>
<dbReference type="InterPro" id="IPR038729">
    <property type="entry name" value="Rad50/SbcC_AAA"/>
</dbReference>
<dbReference type="Gene3D" id="3.40.50.300">
    <property type="entry name" value="P-loop containing nucleotide triphosphate hydrolases"/>
    <property type="match status" value="2"/>
</dbReference>
<evidence type="ECO:0000259" key="6">
    <source>
        <dbReference type="Pfam" id="PF13476"/>
    </source>
</evidence>
<evidence type="ECO:0000256" key="3">
    <source>
        <dbReference type="ARBA" id="ARBA00013368"/>
    </source>
</evidence>
<feature type="coiled-coil region" evidence="4">
    <location>
        <begin position="522"/>
        <end position="616"/>
    </location>
</feature>
<dbReference type="PANTHER" id="PTHR32114:SF2">
    <property type="entry name" value="ABC TRANSPORTER ABCH.3"/>
    <property type="match status" value="1"/>
</dbReference>
<gene>
    <name evidence="7" type="ORF">IAB89_05045</name>
</gene>
<evidence type="ECO:0000313" key="8">
    <source>
        <dbReference type="Proteomes" id="UP000824242"/>
    </source>
</evidence>
<feature type="domain" description="Rad50/SbcC-type AAA" evidence="6">
    <location>
        <begin position="5"/>
        <end position="232"/>
    </location>
</feature>
<dbReference type="EMBL" id="DVGZ01000052">
    <property type="protein sequence ID" value="HIR47011.1"/>
    <property type="molecule type" value="Genomic_DNA"/>
</dbReference>
<evidence type="ECO:0000256" key="4">
    <source>
        <dbReference type="SAM" id="Coils"/>
    </source>
</evidence>
<comment type="subunit">
    <text evidence="2">Heterodimer of SbcC and SbcD.</text>
</comment>
<reference evidence="7" key="1">
    <citation type="submission" date="2020-10" db="EMBL/GenBank/DDBJ databases">
        <authorList>
            <person name="Gilroy R."/>
        </authorList>
    </citation>
    <scope>NUCLEOTIDE SEQUENCE</scope>
    <source>
        <strain evidence="7">ChiSxjej1B13-7958</strain>
    </source>
</reference>
<feature type="compositionally biased region" description="Basic and acidic residues" evidence="5">
    <location>
        <begin position="332"/>
        <end position="352"/>
    </location>
</feature>
<protein>
    <recommendedName>
        <fullName evidence="3">Nuclease SbcCD subunit C</fullName>
    </recommendedName>
</protein>
<keyword evidence="4" id="KW-0175">Coiled coil</keyword>
<accession>A0A9D1DDV0</accession>
<dbReference type="Proteomes" id="UP000824242">
    <property type="component" value="Unassembled WGS sequence"/>
</dbReference>
<sequence>MKAEELQLQAFGSYRRLTRIDFRELGENPLFLITGSTGGGKTTLLDAMCFALYCRATGGRRSWGSMRCMGAPDEEETFVEFTFSLGRERYRFRRSRTYYKGRGTGERKVREEHAAYRWDGEDWELLVSGAESRVREKAEELLGLTCEQFSQVVVLPQGDFLRLLLANSREKAAMFQTLFGAARWERVSRRLRELAAAKKAQADRLTAERSSLLAREDAETPEQLSEKLAAFEAEGKALAGEAGKLEQELGRATEAWNAASLLDHQFQLAAELAQRAEGLAKKRPAMEQAQARLALCRRAAAFAPHLRSLQAAEKEQAENGKKLSRELTALRGEAERRTREEQELRKKQEEAEARCRKGEEFIRGLSGEAARLAPLTERVQALTRRSAASALASVLREGEPCPVCGSVHHPAPAAPSPELEQAQAALEQARAAAAKQTAAQERLEQRRREQKEAALALEQCRASLAACEARRAAAQAAWEESQAALARTAESKRQAEEEFRAALPQEGKEIPLAELLLSPDQLEAREREIQQYQAAVASCEEQRKRAAAEIAGKERPHMKEMRAALDAARARREEAVRRAAALAQRLESGKQSLKALRELEETAASAAREYERTERLGALLSGKNARRIPLQQFVLGIMLDDILSAANLFFSQFSTGRYALRRVREAGGGHALAGLDLEVLDAQCGSARAVETLSGGELFLASLSLAFGLSSVVQAVSGSVRLDSIFIDEGFGTLDQETLDTAMRALSQVQGAGRTVGVISHVSELRTRILRQIRVSRLPDGSSTASVFA</sequence>
<feature type="compositionally biased region" description="Basic and acidic residues" evidence="5">
    <location>
        <begin position="312"/>
        <end position="325"/>
    </location>
</feature>
<proteinExistence type="inferred from homology"/>
<dbReference type="InterPro" id="IPR027417">
    <property type="entry name" value="P-loop_NTPase"/>
</dbReference>
<evidence type="ECO:0000256" key="2">
    <source>
        <dbReference type="ARBA" id="ARBA00011322"/>
    </source>
</evidence>
<dbReference type="GO" id="GO:0006302">
    <property type="term" value="P:double-strand break repair"/>
    <property type="evidence" value="ECO:0007669"/>
    <property type="project" value="InterPro"/>
</dbReference>
<comment type="caution">
    <text evidence="7">The sequence shown here is derived from an EMBL/GenBank/DDBJ whole genome shotgun (WGS) entry which is preliminary data.</text>
</comment>
<comment type="similarity">
    <text evidence="1">Belongs to the SMC family. SbcC subfamily.</text>
</comment>